<name>A0ABP7T1E2_9BURK</name>
<comment type="caution">
    <text evidence="8">The sequence shown here is derived from an EMBL/GenBank/DDBJ whole genome shotgun (WGS) entry which is preliminary data.</text>
</comment>
<reference evidence="9" key="1">
    <citation type="journal article" date="2019" name="Int. J. Syst. Evol. Microbiol.">
        <title>The Global Catalogue of Microorganisms (GCM) 10K type strain sequencing project: providing services to taxonomists for standard genome sequencing and annotation.</title>
        <authorList>
            <consortium name="The Broad Institute Genomics Platform"/>
            <consortium name="The Broad Institute Genome Sequencing Center for Infectious Disease"/>
            <person name="Wu L."/>
            <person name="Ma J."/>
        </authorList>
    </citation>
    <scope>NUCLEOTIDE SEQUENCE [LARGE SCALE GENOMIC DNA]</scope>
    <source>
        <strain evidence="9">JCM 16673</strain>
    </source>
</reference>
<dbReference type="NCBIfam" id="NF004442">
    <property type="entry name" value="PRK05777.1-5"/>
    <property type="match status" value="1"/>
</dbReference>
<feature type="transmembrane region" description="Helical" evidence="5">
    <location>
        <begin position="75"/>
        <end position="94"/>
    </location>
</feature>
<dbReference type="EC" id="7.1.1.-" evidence="5"/>
<evidence type="ECO:0000259" key="7">
    <source>
        <dbReference type="Pfam" id="PF00361"/>
    </source>
</evidence>
<feature type="transmembrane region" description="Helical" evidence="5">
    <location>
        <begin position="204"/>
        <end position="229"/>
    </location>
</feature>
<dbReference type="Pfam" id="PF00361">
    <property type="entry name" value="Proton_antipo_M"/>
    <property type="match status" value="1"/>
</dbReference>
<gene>
    <name evidence="5 8" type="primary">nuoN</name>
    <name evidence="8" type="ORF">GCM10022212_14620</name>
</gene>
<dbReference type="InterPro" id="IPR010096">
    <property type="entry name" value="NADH-Q_OxRdtase_suN/2"/>
</dbReference>
<keyword evidence="5" id="KW-1278">Translocase</keyword>
<feature type="transmembrane region" description="Helical" evidence="5">
    <location>
        <begin position="335"/>
        <end position="357"/>
    </location>
</feature>
<keyword evidence="2 5" id="KW-0812">Transmembrane</keyword>
<dbReference type="NCBIfam" id="TIGR01770">
    <property type="entry name" value="NDH_I_N"/>
    <property type="match status" value="1"/>
</dbReference>
<keyword evidence="9" id="KW-1185">Reference proteome</keyword>
<feature type="transmembrane region" description="Helical" evidence="5">
    <location>
        <begin position="106"/>
        <end position="123"/>
    </location>
</feature>
<accession>A0ABP7T1E2</accession>
<feature type="transmembrane region" description="Helical" evidence="5">
    <location>
        <begin position="129"/>
        <end position="148"/>
    </location>
</feature>
<feature type="transmembrane region" description="Helical" evidence="5">
    <location>
        <begin position="33"/>
        <end position="55"/>
    </location>
</feature>
<evidence type="ECO:0000313" key="9">
    <source>
        <dbReference type="Proteomes" id="UP001501353"/>
    </source>
</evidence>
<comment type="catalytic activity">
    <reaction evidence="5">
        <text>a quinone + NADH + 5 H(+)(in) = a quinol + NAD(+) + 4 H(+)(out)</text>
        <dbReference type="Rhea" id="RHEA:57888"/>
        <dbReference type="ChEBI" id="CHEBI:15378"/>
        <dbReference type="ChEBI" id="CHEBI:24646"/>
        <dbReference type="ChEBI" id="CHEBI:57540"/>
        <dbReference type="ChEBI" id="CHEBI:57945"/>
        <dbReference type="ChEBI" id="CHEBI:132124"/>
    </reaction>
</comment>
<evidence type="ECO:0000256" key="6">
    <source>
        <dbReference type="RuleBase" id="RU000320"/>
    </source>
</evidence>
<comment type="subcellular location">
    <subcellularLocation>
        <location evidence="5">Cell membrane</location>
        <topology evidence="5">Multi-pass membrane protein</topology>
    </subcellularLocation>
    <subcellularLocation>
        <location evidence="1">Endomembrane system</location>
        <topology evidence="1">Multi-pass membrane protein</topology>
    </subcellularLocation>
    <subcellularLocation>
        <location evidence="6">Membrane</location>
        <topology evidence="6">Multi-pass membrane protein</topology>
    </subcellularLocation>
</comment>
<evidence type="ECO:0000256" key="3">
    <source>
        <dbReference type="ARBA" id="ARBA00022989"/>
    </source>
</evidence>
<dbReference type="PRINTS" id="PR01434">
    <property type="entry name" value="NADHDHGNASE5"/>
</dbReference>
<organism evidence="8 9">
    <name type="scientific">Actimicrobium antarcticum</name>
    <dbReference type="NCBI Taxonomy" id="1051899"/>
    <lineage>
        <taxon>Bacteria</taxon>
        <taxon>Pseudomonadati</taxon>
        <taxon>Pseudomonadota</taxon>
        <taxon>Betaproteobacteria</taxon>
        <taxon>Burkholderiales</taxon>
        <taxon>Oxalobacteraceae</taxon>
        <taxon>Actimicrobium</taxon>
    </lineage>
</organism>
<evidence type="ECO:0000256" key="4">
    <source>
        <dbReference type="ARBA" id="ARBA00023136"/>
    </source>
</evidence>
<feature type="domain" description="NADH:quinone oxidoreductase/Mrp antiporter transmembrane" evidence="7">
    <location>
        <begin position="126"/>
        <end position="427"/>
    </location>
</feature>
<feature type="transmembrane region" description="Helical" evidence="5">
    <location>
        <begin position="6"/>
        <end position="26"/>
    </location>
</feature>
<dbReference type="PANTHER" id="PTHR22773">
    <property type="entry name" value="NADH DEHYDROGENASE"/>
    <property type="match status" value="1"/>
</dbReference>
<feature type="transmembrane region" description="Helical" evidence="5">
    <location>
        <begin position="300"/>
        <end position="320"/>
    </location>
</feature>
<keyword evidence="5" id="KW-0874">Quinone</keyword>
<proteinExistence type="inferred from homology"/>
<keyword evidence="3 5" id="KW-1133">Transmembrane helix</keyword>
<evidence type="ECO:0000313" key="8">
    <source>
        <dbReference type="EMBL" id="GAA4019442.1"/>
    </source>
</evidence>
<feature type="transmembrane region" description="Helical" evidence="5">
    <location>
        <begin position="274"/>
        <end position="293"/>
    </location>
</feature>
<comment type="function">
    <text evidence="5">NDH-1 shuttles electrons from NADH, via FMN and iron-sulfur (Fe-S) centers, to quinones in the respiratory chain. The immediate electron acceptor for the enzyme in this species is believed to be ubiquinone. Couples the redox reaction to proton translocation (for every two electrons transferred, four hydrogen ions are translocated across the cytoplasmic membrane), and thus conserves the redox energy in a proton gradient.</text>
</comment>
<keyword evidence="5" id="KW-0813">Transport</keyword>
<sequence length="497" mass="53796">MNLIPIYPEIFLIIATSIILLIDMYLSDKQRSITYALSLVTLAVCGAISYVYLMIGETSYIFGNMVVVDPMANLMKLFSYLAVGVTLVYSRSYVAARGIVNDKLGGEFYVLALFSLAGQMVMISGSNLLIIYLGLELMSLSLYALVALRREHTQSTEAAMKYFILGALASGFLLYGMSMLYGATGSLDLADIVKVSMSGTANRTILVFGIVFVVAGLAFKLGVVPFHMWVPDVYQGAPTAVTLLLGGAPKLATFVITVRLLVEGLLPLAFDWQQMLMVLAILSLAIGNITAIIQTNLKRMLAYSTISQMGFVLLGLLSGVTDGNGFSAVNAYSSAMFYTITYVMTTLGTFGIIMLLSRSGFEAENIDDLKGLNQRSPWFALVMMLFMFSLAGVPPMMGFYAKLSVLQAVLGTGHIWLAVLAVLFSLIGAYYYLRVIKVMYFDAPATTEKIVANTDMRVVLSLNGAAVVALGLMPGALMTACETAVGQSLRAFVRTLY</sequence>
<dbReference type="HAMAP" id="MF_00445">
    <property type="entry name" value="NDH1_NuoN_1"/>
    <property type="match status" value="1"/>
</dbReference>
<feature type="transmembrane region" description="Helical" evidence="5">
    <location>
        <begin position="160"/>
        <end position="184"/>
    </location>
</feature>
<comment type="similarity">
    <text evidence="5">Belongs to the complex I subunit 2 family.</text>
</comment>
<protein>
    <recommendedName>
        <fullName evidence="5">NADH-quinone oxidoreductase subunit N</fullName>
        <ecNumber evidence="5">7.1.1.-</ecNumber>
    </recommendedName>
    <alternativeName>
        <fullName evidence="5">NADH dehydrogenase I subunit N</fullName>
    </alternativeName>
    <alternativeName>
        <fullName evidence="5">NDH-1 subunit N</fullName>
    </alternativeName>
</protein>
<keyword evidence="5" id="KW-0830">Ubiquinone</keyword>
<feature type="transmembrane region" description="Helical" evidence="5">
    <location>
        <begin position="241"/>
        <end position="262"/>
    </location>
</feature>
<feature type="transmembrane region" description="Helical" evidence="5">
    <location>
        <begin position="378"/>
        <end position="401"/>
    </location>
</feature>
<evidence type="ECO:0000256" key="5">
    <source>
        <dbReference type="HAMAP-Rule" id="MF_00445"/>
    </source>
</evidence>
<comment type="subunit">
    <text evidence="5">NDH-1 is composed of 14 different subunits. Subunits NuoA, H, J, K, L, M, N constitute the membrane sector of the complex.</text>
</comment>
<dbReference type="EMBL" id="BAAAZE010000007">
    <property type="protein sequence ID" value="GAA4019442.1"/>
    <property type="molecule type" value="Genomic_DNA"/>
</dbReference>
<evidence type="ECO:0000256" key="1">
    <source>
        <dbReference type="ARBA" id="ARBA00004127"/>
    </source>
</evidence>
<keyword evidence="4 5" id="KW-0472">Membrane</keyword>
<feature type="transmembrane region" description="Helical" evidence="5">
    <location>
        <begin position="413"/>
        <end position="433"/>
    </location>
</feature>
<dbReference type="Proteomes" id="UP001501353">
    <property type="component" value="Unassembled WGS sequence"/>
</dbReference>
<dbReference type="InterPro" id="IPR001750">
    <property type="entry name" value="ND/Mrp_TM"/>
</dbReference>
<keyword evidence="5" id="KW-0520">NAD</keyword>
<evidence type="ECO:0000256" key="2">
    <source>
        <dbReference type="ARBA" id="ARBA00022692"/>
    </source>
</evidence>
<keyword evidence="5" id="KW-1003">Cell membrane</keyword>